<dbReference type="AlphaFoldDB" id="A0A0B1SKK6"/>
<sequence length="341" mass="39248">MPKMELNAVTLALRLTHSVLEEIEHLVIVEQVWIFTDSEIVLNWIKTKQQKEKGQMVSNRLKEIGEIVNHMKSRNHEVYFAYVRSQDNHADADDTLLDGAERAYAGSLLIRHHQQTWIAQEILRKFHNLYVKAGEDGLLRCFGRMGRSELTESAKFPIFILQKTTLAKWIINEYHQKGRPGVNHTVALVRQQFWIPQLRSQVIKQVRSCIICQKLNNFPYRYPEQSSLPKERLIQTRPFEHVGLDYFGPLPIATASGQGKCYGSIITCMVAKLIHLELVSDLSTIAFIQMLRRFFARRGVPATITSDNSPTFLLGEKILKECVEAAKRDPVVVRELSNREI</sequence>
<dbReference type="Gene3D" id="3.30.420.10">
    <property type="entry name" value="Ribonuclease H-like superfamily/Ribonuclease H"/>
    <property type="match status" value="2"/>
</dbReference>
<dbReference type="OrthoDB" id="5866088at2759"/>
<feature type="domain" description="Integrase catalytic" evidence="1">
    <location>
        <begin position="234"/>
        <end position="341"/>
    </location>
</feature>
<name>A0A0B1SKK6_OESDE</name>
<evidence type="ECO:0000259" key="1">
    <source>
        <dbReference type="PROSITE" id="PS50994"/>
    </source>
</evidence>
<dbReference type="PROSITE" id="PS50994">
    <property type="entry name" value="INTEGRASE"/>
    <property type="match status" value="1"/>
</dbReference>
<gene>
    <name evidence="2" type="ORF">OESDEN_15860</name>
</gene>
<proteinExistence type="predicted"/>
<evidence type="ECO:0000313" key="3">
    <source>
        <dbReference type="Proteomes" id="UP000053660"/>
    </source>
</evidence>
<dbReference type="Gene3D" id="1.10.340.70">
    <property type="match status" value="1"/>
</dbReference>
<evidence type="ECO:0000313" key="2">
    <source>
        <dbReference type="EMBL" id="KHJ84426.1"/>
    </source>
</evidence>
<dbReference type="PANTHER" id="PTHR47331">
    <property type="entry name" value="PHD-TYPE DOMAIN-CONTAINING PROTEIN"/>
    <property type="match status" value="1"/>
</dbReference>
<keyword evidence="3" id="KW-1185">Reference proteome</keyword>
<dbReference type="GO" id="GO:0015074">
    <property type="term" value="P:DNA integration"/>
    <property type="evidence" value="ECO:0007669"/>
    <property type="project" value="InterPro"/>
</dbReference>
<protein>
    <recommendedName>
        <fullName evidence="1">Integrase catalytic domain-containing protein</fullName>
    </recommendedName>
</protein>
<dbReference type="InterPro" id="IPR001584">
    <property type="entry name" value="Integrase_cat-core"/>
</dbReference>
<accession>A0A0B1SKK6</accession>
<dbReference type="Proteomes" id="UP000053660">
    <property type="component" value="Unassembled WGS sequence"/>
</dbReference>
<dbReference type="GO" id="GO:0003676">
    <property type="term" value="F:nucleic acid binding"/>
    <property type="evidence" value="ECO:0007669"/>
    <property type="project" value="InterPro"/>
</dbReference>
<organism evidence="2 3">
    <name type="scientific">Oesophagostomum dentatum</name>
    <name type="common">Nodular worm</name>
    <dbReference type="NCBI Taxonomy" id="61180"/>
    <lineage>
        <taxon>Eukaryota</taxon>
        <taxon>Metazoa</taxon>
        <taxon>Ecdysozoa</taxon>
        <taxon>Nematoda</taxon>
        <taxon>Chromadorea</taxon>
        <taxon>Rhabditida</taxon>
        <taxon>Rhabditina</taxon>
        <taxon>Rhabditomorpha</taxon>
        <taxon>Strongyloidea</taxon>
        <taxon>Strongylidae</taxon>
        <taxon>Oesophagostomum</taxon>
    </lineage>
</organism>
<dbReference type="InterPro" id="IPR041588">
    <property type="entry name" value="Integrase_H2C2"/>
</dbReference>
<dbReference type="SUPFAM" id="SSF53098">
    <property type="entry name" value="Ribonuclease H-like"/>
    <property type="match status" value="2"/>
</dbReference>
<dbReference type="InterPro" id="IPR036397">
    <property type="entry name" value="RNaseH_sf"/>
</dbReference>
<dbReference type="EMBL" id="KN568577">
    <property type="protein sequence ID" value="KHJ84426.1"/>
    <property type="molecule type" value="Genomic_DNA"/>
</dbReference>
<dbReference type="Pfam" id="PF17921">
    <property type="entry name" value="Integrase_H2C2"/>
    <property type="match status" value="1"/>
</dbReference>
<reference evidence="2 3" key="1">
    <citation type="submission" date="2014-03" db="EMBL/GenBank/DDBJ databases">
        <title>Draft genome of the hookworm Oesophagostomum dentatum.</title>
        <authorList>
            <person name="Mitreva M."/>
        </authorList>
    </citation>
    <scope>NUCLEOTIDE SEQUENCE [LARGE SCALE GENOMIC DNA]</scope>
    <source>
        <strain evidence="2 3">OD-Hann</strain>
    </source>
</reference>
<dbReference type="InterPro" id="IPR012337">
    <property type="entry name" value="RNaseH-like_sf"/>
</dbReference>